<evidence type="ECO:0008006" key="3">
    <source>
        <dbReference type="Google" id="ProtNLM"/>
    </source>
</evidence>
<dbReference type="EMBL" id="BJVR01000016">
    <property type="protein sequence ID" value="GEL50743.1"/>
    <property type="molecule type" value="Genomic_DNA"/>
</dbReference>
<dbReference type="AlphaFoldDB" id="A0A511FP74"/>
<accession>A0A511FP74</accession>
<organism evidence="1 2">
    <name type="scientific">Acetobacter tropicalis</name>
    <dbReference type="NCBI Taxonomy" id="104102"/>
    <lineage>
        <taxon>Bacteria</taxon>
        <taxon>Pseudomonadati</taxon>
        <taxon>Pseudomonadota</taxon>
        <taxon>Alphaproteobacteria</taxon>
        <taxon>Acetobacterales</taxon>
        <taxon>Acetobacteraceae</taxon>
        <taxon>Acetobacter</taxon>
    </lineage>
</organism>
<protein>
    <recommendedName>
        <fullName evidence="3">Transposase</fullName>
    </recommendedName>
</protein>
<evidence type="ECO:0000313" key="2">
    <source>
        <dbReference type="Proteomes" id="UP000321800"/>
    </source>
</evidence>
<name>A0A511FP74_9PROT</name>
<dbReference type="Proteomes" id="UP000321800">
    <property type="component" value="Unassembled WGS sequence"/>
</dbReference>
<gene>
    <name evidence="1" type="ORF">ATR01nite_18180</name>
</gene>
<reference evidence="1 2" key="1">
    <citation type="submission" date="2019-07" db="EMBL/GenBank/DDBJ databases">
        <title>Whole genome shotgun sequence of Acetobacter tropicalis NBRC 16470.</title>
        <authorList>
            <person name="Hosoyama A."/>
            <person name="Uohara A."/>
            <person name="Ohji S."/>
            <person name="Ichikawa N."/>
        </authorList>
    </citation>
    <scope>NUCLEOTIDE SEQUENCE [LARGE SCALE GENOMIC DNA]</scope>
    <source>
        <strain evidence="1 2">NBRC 16470</strain>
    </source>
</reference>
<evidence type="ECO:0000313" key="1">
    <source>
        <dbReference type="EMBL" id="GEL50743.1"/>
    </source>
</evidence>
<comment type="caution">
    <text evidence="1">The sequence shown here is derived from an EMBL/GenBank/DDBJ whole genome shotgun (WGS) entry which is preliminary data.</text>
</comment>
<proteinExistence type="predicted"/>
<sequence length="49" mass="5860">MIFTGLPRESERVSDVFLLSERQMERIEPFFPLAHEVPRVDERDRLCDP</sequence>